<reference evidence="2 3" key="1">
    <citation type="submission" date="2018-04" db="EMBL/GenBank/DDBJ databases">
        <title>The genome of golden apple snail Pomacea canaliculata provides insight into stress tolerance and invasive adaptation.</title>
        <authorList>
            <person name="Liu C."/>
            <person name="Liu B."/>
            <person name="Ren Y."/>
            <person name="Zhang Y."/>
            <person name="Wang H."/>
            <person name="Li S."/>
            <person name="Jiang F."/>
            <person name="Yin L."/>
            <person name="Zhang G."/>
            <person name="Qian W."/>
            <person name="Fan W."/>
        </authorList>
    </citation>
    <scope>NUCLEOTIDE SEQUENCE [LARGE SCALE GENOMIC DNA]</scope>
    <source>
        <strain evidence="2">SZHN2017</strain>
        <tissue evidence="2">Muscle</tissue>
    </source>
</reference>
<evidence type="ECO:0000313" key="3">
    <source>
        <dbReference type="Proteomes" id="UP000245119"/>
    </source>
</evidence>
<feature type="compositionally biased region" description="Polar residues" evidence="1">
    <location>
        <begin position="186"/>
        <end position="220"/>
    </location>
</feature>
<feature type="region of interest" description="Disordered" evidence="1">
    <location>
        <begin position="168"/>
        <end position="228"/>
    </location>
</feature>
<keyword evidence="3" id="KW-1185">Reference proteome</keyword>
<gene>
    <name evidence="2" type="ORF">C0Q70_17160</name>
</gene>
<organism evidence="2 3">
    <name type="scientific">Pomacea canaliculata</name>
    <name type="common">Golden apple snail</name>
    <dbReference type="NCBI Taxonomy" id="400727"/>
    <lineage>
        <taxon>Eukaryota</taxon>
        <taxon>Metazoa</taxon>
        <taxon>Spiralia</taxon>
        <taxon>Lophotrochozoa</taxon>
        <taxon>Mollusca</taxon>
        <taxon>Gastropoda</taxon>
        <taxon>Caenogastropoda</taxon>
        <taxon>Architaenioglossa</taxon>
        <taxon>Ampullarioidea</taxon>
        <taxon>Ampullariidae</taxon>
        <taxon>Pomacea</taxon>
    </lineage>
</organism>
<accession>A0A2T7NRT3</accession>
<dbReference type="EMBL" id="PZQS01000010">
    <property type="protein sequence ID" value="PVD23885.1"/>
    <property type="molecule type" value="Genomic_DNA"/>
</dbReference>
<proteinExistence type="predicted"/>
<feature type="compositionally biased region" description="Polar residues" evidence="1">
    <location>
        <begin position="168"/>
        <end position="179"/>
    </location>
</feature>
<name>A0A2T7NRT3_POMCA</name>
<feature type="region of interest" description="Disordered" evidence="1">
    <location>
        <begin position="1"/>
        <end position="30"/>
    </location>
</feature>
<evidence type="ECO:0000313" key="2">
    <source>
        <dbReference type="EMBL" id="PVD23885.1"/>
    </source>
</evidence>
<protein>
    <submittedName>
        <fullName evidence="2">Uncharacterized protein</fullName>
    </submittedName>
</protein>
<dbReference type="AlphaFoldDB" id="A0A2T7NRT3"/>
<evidence type="ECO:0000256" key="1">
    <source>
        <dbReference type="SAM" id="MobiDB-lite"/>
    </source>
</evidence>
<sequence>MARTQLLSRQAPCHPSSSTSMSPTLIAHPPHGQEAYHEYQTHPTTTRSLQYDGWRCGRISSDPFGPRPPLAIPYPQSCPSATRAFCTDTRHLLAREHVPAVSMTTVWGRESAADRRDRYNEGEKPGAGVSTKLTGAKKVLIRLASTADAVISTGLEACGTNYGVSSNYQGGQHPTTSNPAPGVKGQPQQTPRSTTLVFTGSQPLRSSRPQRKTPASRNDPPTNPSFVE</sequence>
<comment type="caution">
    <text evidence="2">The sequence shown here is derived from an EMBL/GenBank/DDBJ whole genome shotgun (WGS) entry which is preliminary data.</text>
</comment>
<dbReference type="Proteomes" id="UP000245119">
    <property type="component" value="Linkage Group LG10"/>
</dbReference>